<reference evidence="2" key="2">
    <citation type="submission" date="2023-01" db="EMBL/GenBank/DDBJ databases">
        <authorList>
            <person name="Sun Q."/>
            <person name="Evtushenko L."/>
        </authorList>
    </citation>
    <scope>NUCLEOTIDE SEQUENCE</scope>
    <source>
        <strain evidence="2">VKM B-2748</strain>
    </source>
</reference>
<evidence type="ECO:0000256" key="1">
    <source>
        <dbReference type="SAM" id="MobiDB-lite"/>
    </source>
</evidence>
<feature type="compositionally biased region" description="Basic and acidic residues" evidence="1">
    <location>
        <begin position="117"/>
        <end position="127"/>
    </location>
</feature>
<dbReference type="Proteomes" id="UP001143309">
    <property type="component" value="Unassembled WGS sequence"/>
</dbReference>
<dbReference type="RefSeq" id="WP_271199391.1">
    <property type="nucleotide sequence ID" value="NZ_BSFL01000001.1"/>
</dbReference>
<evidence type="ECO:0000313" key="3">
    <source>
        <dbReference type="Proteomes" id="UP001143309"/>
    </source>
</evidence>
<feature type="compositionally biased region" description="Low complexity" evidence="1">
    <location>
        <begin position="73"/>
        <end position="87"/>
    </location>
</feature>
<sequence length="459" mass="47723">MADYFPVLSRAVAGLPANTGENRRAVYERARAAIIRQLRSIDPPLSEDDISRERMRLEEAIARVEEEHGGGASAAPAPAAKAAEPAPKASPPPPQRRPEPAPDAAPPQPQRSPAPRRGPEVRADGRPIIRAAGEAGAERPKKSRGPLVAVAALALVAIVAGVAVGRDQIAALFGGGATQTAATDTAANGAKDAATPEAATPANGGKSDDRLLSDPPPQAEPGRPPETNVARAPDAGPGTEPQAPTAQPQPQSPATQPSQQPSQPAGPLVAQRAILYEEGSDQKSGEQVDGSVLWRTESVNAAQGQALETALRGDVEVPARGIRATLTIRRNTDATLPASHTVEIQFRLPENFANAGVANVPGILMKTDEAARGAPVSGLSVRVTSGFFLIGLSNIENERIVNEQLLRDRGWIDIPILYDNGRRAVLTLEKGTPGGQAFADAFAAWQNAAASAPASQTQP</sequence>
<feature type="region of interest" description="Disordered" evidence="1">
    <location>
        <begin position="187"/>
        <end position="267"/>
    </location>
</feature>
<feature type="compositionally biased region" description="Pro residues" evidence="1">
    <location>
        <begin position="88"/>
        <end position="112"/>
    </location>
</feature>
<feature type="compositionally biased region" description="Basic and acidic residues" evidence="1">
    <location>
        <begin position="59"/>
        <end position="69"/>
    </location>
</feature>
<name>A0A9W6JKS1_9HYPH</name>
<comment type="caution">
    <text evidence="2">The sequence shown here is derived from an EMBL/GenBank/DDBJ whole genome shotgun (WGS) entry which is preliminary data.</text>
</comment>
<accession>A0A9W6JKS1</accession>
<gene>
    <name evidence="2" type="ORF">GCM10008174_06330</name>
</gene>
<feature type="compositionally biased region" description="Pro residues" evidence="1">
    <location>
        <begin position="214"/>
        <end position="224"/>
    </location>
</feature>
<proteinExistence type="predicted"/>
<organism evidence="2 3">
    <name type="scientific">Methylopila turkensis</name>
    <dbReference type="NCBI Taxonomy" id="1437816"/>
    <lineage>
        <taxon>Bacteria</taxon>
        <taxon>Pseudomonadati</taxon>
        <taxon>Pseudomonadota</taxon>
        <taxon>Alphaproteobacteria</taxon>
        <taxon>Hyphomicrobiales</taxon>
        <taxon>Methylopilaceae</taxon>
        <taxon>Methylopila</taxon>
    </lineage>
</organism>
<feature type="compositionally biased region" description="Low complexity" evidence="1">
    <location>
        <begin position="241"/>
        <end position="265"/>
    </location>
</feature>
<dbReference type="AlphaFoldDB" id="A0A9W6JKS1"/>
<feature type="region of interest" description="Disordered" evidence="1">
    <location>
        <begin position="59"/>
        <end position="144"/>
    </location>
</feature>
<reference evidence="2" key="1">
    <citation type="journal article" date="2014" name="Int. J. Syst. Evol. Microbiol.">
        <title>Complete genome sequence of Corynebacterium casei LMG S-19264T (=DSM 44701T), isolated from a smear-ripened cheese.</title>
        <authorList>
            <consortium name="US DOE Joint Genome Institute (JGI-PGF)"/>
            <person name="Walter F."/>
            <person name="Albersmeier A."/>
            <person name="Kalinowski J."/>
            <person name="Ruckert C."/>
        </authorList>
    </citation>
    <scope>NUCLEOTIDE SEQUENCE</scope>
    <source>
        <strain evidence="2">VKM B-2748</strain>
    </source>
</reference>
<dbReference type="EMBL" id="BSFL01000001">
    <property type="protein sequence ID" value="GLK78892.1"/>
    <property type="molecule type" value="Genomic_DNA"/>
</dbReference>
<protein>
    <submittedName>
        <fullName evidence="2">Uncharacterized protein</fullName>
    </submittedName>
</protein>
<keyword evidence="3" id="KW-1185">Reference proteome</keyword>
<evidence type="ECO:0000313" key="2">
    <source>
        <dbReference type="EMBL" id="GLK78892.1"/>
    </source>
</evidence>